<sequence>MMHSGQETRRRKLLAVLGNSLLETAACYPFVVLYMVYAMQSAPWWLMPLIWLLHALGTLIGRRQAAGRKELLVTALLLVAALLPLAVLGLRPAILAVVVLLLADFRGLIVGRKDLWRFIQLNLPLAGLAAALIVYGVSSNVEAIEPYRVPLYFMSIFTLFAVLLRWNGDRVREASNAHETDRMQLRRILSRNRWMTWLVVAFIAVLSLWNGLGEGLAYFKRWLTGLLNGLGKSGQAESPEQMPPAQPGPMELPPPSHQPKWLHIVGQIAFAVLVAAVAAALLLLLYRLLRRWLPQSIRAWIARMAQRLRLMREMRRIPTDQGDYVDEVERIERVNKGQGRWRRKRKEGPTLARDGDPRRAYESLIRMAVRRGFKFRPSLTPSENGAALASDKDLTGLPAQDMDQVISRYNQARYGSNDKR</sequence>
<feature type="transmembrane region" description="Helical" evidence="2">
    <location>
        <begin position="93"/>
        <end position="111"/>
    </location>
</feature>
<feature type="region of interest" description="Disordered" evidence="1">
    <location>
        <begin position="380"/>
        <end position="402"/>
    </location>
</feature>
<proteinExistence type="predicted"/>
<evidence type="ECO:0000313" key="3">
    <source>
        <dbReference type="EMBL" id="MWV46376.1"/>
    </source>
</evidence>
<dbReference type="EMBL" id="WUBI01000004">
    <property type="protein sequence ID" value="MWV46376.1"/>
    <property type="molecule type" value="Genomic_DNA"/>
</dbReference>
<evidence type="ECO:0000256" key="1">
    <source>
        <dbReference type="SAM" id="MobiDB-lite"/>
    </source>
</evidence>
<feature type="compositionally biased region" description="Pro residues" evidence="1">
    <location>
        <begin position="241"/>
        <end position="255"/>
    </location>
</feature>
<keyword evidence="2" id="KW-0812">Transmembrane</keyword>
<feature type="transmembrane region" description="Helical" evidence="2">
    <location>
        <begin position="12"/>
        <end position="36"/>
    </location>
</feature>
<evidence type="ECO:0000256" key="2">
    <source>
        <dbReference type="SAM" id="Phobius"/>
    </source>
</evidence>
<feature type="transmembrane region" description="Helical" evidence="2">
    <location>
        <begin position="118"/>
        <end position="137"/>
    </location>
</feature>
<name>A0A7X3IMV8_9BACL</name>
<keyword evidence="4" id="KW-1185">Reference proteome</keyword>
<feature type="transmembrane region" description="Helical" evidence="2">
    <location>
        <begin position="71"/>
        <end position="87"/>
    </location>
</feature>
<accession>A0A7X3IMV8</accession>
<feature type="region of interest" description="Disordered" evidence="1">
    <location>
        <begin position="234"/>
        <end position="255"/>
    </location>
</feature>
<evidence type="ECO:0000313" key="4">
    <source>
        <dbReference type="Proteomes" id="UP000460318"/>
    </source>
</evidence>
<dbReference type="Proteomes" id="UP000460318">
    <property type="component" value="Unassembled WGS sequence"/>
</dbReference>
<keyword evidence="2" id="KW-0472">Membrane</keyword>
<feature type="transmembrane region" description="Helical" evidence="2">
    <location>
        <begin position="149"/>
        <end position="166"/>
    </location>
</feature>
<comment type="caution">
    <text evidence="3">The sequence shown here is derived from an EMBL/GenBank/DDBJ whole genome shotgun (WGS) entry which is preliminary data.</text>
</comment>
<dbReference type="AlphaFoldDB" id="A0A7X3IMV8"/>
<gene>
    <name evidence="3" type="ORF">GRF59_22485</name>
</gene>
<keyword evidence="2" id="KW-1133">Transmembrane helix</keyword>
<organism evidence="3 4">
    <name type="scientific">Paenibacillus dendrobii</name>
    <dbReference type="NCBI Taxonomy" id="2691084"/>
    <lineage>
        <taxon>Bacteria</taxon>
        <taxon>Bacillati</taxon>
        <taxon>Bacillota</taxon>
        <taxon>Bacilli</taxon>
        <taxon>Bacillales</taxon>
        <taxon>Paenibacillaceae</taxon>
        <taxon>Paenibacillus</taxon>
    </lineage>
</organism>
<reference evidence="3 4" key="1">
    <citation type="submission" date="2019-12" db="EMBL/GenBank/DDBJ databases">
        <title>Paenibacillus sp. nov., an endophytic bacterium isolated from the stem of Dendrobium.</title>
        <authorList>
            <person name="Zhao R."/>
        </authorList>
    </citation>
    <scope>NUCLEOTIDE SEQUENCE [LARGE SCALE GENOMIC DNA]</scope>
    <source>
        <strain evidence="3 4">HJL G12</strain>
    </source>
</reference>
<feature type="transmembrane region" description="Helical" evidence="2">
    <location>
        <begin position="194"/>
        <end position="212"/>
    </location>
</feature>
<feature type="transmembrane region" description="Helical" evidence="2">
    <location>
        <begin position="42"/>
        <end position="59"/>
    </location>
</feature>
<protein>
    <submittedName>
        <fullName evidence="3">DUF4129 domain-containing protein</fullName>
    </submittedName>
</protein>
<dbReference type="RefSeq" id="WP_160499967.1">
    <property type="nucleotide sequence ID" value="NZ_WUBI01000004.1"/>
</dbReference>
<feature type="transmembrane region" description="Helical" evidence="2">
    <location>
        <begin position="261"/>
        <end position="286"/>
    </location>
</feature>